<name>G0U180_TRYVY</name>
<sequence>MYRRVTRLFSPIDELVVTGSRWSRILTMPVKPSAAGGIDGDMGVPTVSASATLSTPFMTFIPTLHVASVEFYDKVLDYMKRAVDERKNVVILLEGLCDNEEGEVQQMEEYFQISRNEELRESMIEKADKNTLFSEELMKTICEELAVRYDVLSKEWATIRLQECYLRPKMAAMVGENLRNDADLNMREVEALLLGDIEYACSMQAVRGLVESGVTGEVILPWGFYHTEGIRRDVLSMNSQEEGIVFVESDDIICRIPFGIHKELLA</sequence>
<dbReference type="EMBL" id="HE573024">
    <property type="protein sequence ID" value="CCC49835.1"/>
    <property type="molecule type" value="Genomic_DNA"/>
</dbReference>
<gene>
    <name evidence="1" type="ORF">TVY486_0804430</name>
</gene>
<organism evidence="1">
    <name type="scientific">Trypanosoma vivax (strain Y486)</name>
    <dbReference type="NCBI Taxonomy" id="1055687"/>
    <lineage>
        <taxon>Eukaryota</taxon>
        <taxon>Discoba</taxon>
        <taxon>Euglenozoa</taxon>
        <taxon>Kinetoplastea</taxon>
        <taxon>Metakinetoplastina</taxon>
        <taxon>Trypanosomatida</taxon>
        <taxon>Trypanosomatidae</taxon>
        <taxon>Trypanosoma</taxon>
        <taxon>Duttonella</taxon>
    </lineage>
</organism>
<evidence type="ECO:0000313" key="1">
    <source>
        <dbReference type="EMBL" id="CCC49835.1"/>
    </source>
</evidence>
<accession>G0U180</accession>
<reference evidence="1" key="1">
    <citation type="journal article" date="2012" name="Proc. Natl. Acad. Sci. U.S.A.">
        <title>Antigenic diversity is generated by distinct evolutionary mechanisms in African trypanosome species.</title>
        <authorList>
            <person name="Jackson A.P."/>
            <person name="Berry A."/>
            <person name="Aslett M."/>
            <person name="Allison H.C."/>
            <person name="Burton P."/>
            <person name="Vavrova-Anderson J."/>
            <person name="Brown R."/>
            <person name="Browne H."/>
            <person name="Corton N."/>
            <person name="Hauser H."/>
            <person name="Gamble J."/>
            <person name="Gilderthorp R."/>
            <person name="Marcello L."/>
            <person name="McQuillan J."/>
            <person name="Otto T.D."/>
            <person name="Quail M.A."/>
            <person name="Sanders M.J."/>
            <person name="van Tonder A."/>
            <person name="Ginger M.L."/>
            <person name="Field M.C."/>
            <person name="Barry J.D."/>
            <person name="Hertz-Fowler C."/>
            <person name="Berriman M."/>
        </authorList>
    </citation>
    <scope>NUCLEOTIDE SEQUENCE</scope>
    <source>
        <strain evidence="1">Y486</strain>
    </source>
</reference>
<proteinExistence type="predicted"/>
<dbReference type="AlphaFoldDB" id="G0U180"/>
<protein>
    <submittedName>
        <fullName evidence="1">Uncharacterized protein</fullName>
    </submittedName>
</protein>